<dbReference type="InterPro" id="IPR036174">
    <property type="entry name" value="Znf_Sec23_Sec24_sf"/>
</dbReference>
<dbReference type="Pfam" id="PF04810">
    <property type="entry name" value="zf-Sec23_Sec24"/>
    <property type="match status" value="1"/>
</dbReference>
<dbReference type="VEuPathDB" id="TrichDB:TVAGG3_0486490"/>
<dbReference type="Proteomes" id="UP000001542">
    <property type="component" value="Unassembled WGS sequence"/>
</dbReference>
<dbReference type="InParanoid" id="A2ERX3"/>
<gene>
    <name evidence="2" type="ORF">TVAG_233040</name>
</gene>
<protein>
    <recommendedName>
        <fullName evidence="1">Zinc finger Sec23/Sec24-type domain-containing protein</fullName>
    </recommendedName>
</protein>
<reference evidence="2" key="2">
    <citation type="journal article" date="2007" name="Science">
        <title>Draft genome sequence of the sexually transmitted pathogen Trichomonas vaginalis.</title>
        <authorList>
            <person name="Carlton J.M."/>
            <person name="Hirt R.P."/>
            <person name="Silva J.C."/>
            <person name="Delcher A.L."/>
            <person name="Schatz M."/>
            <person name="Zhao Q."/>
            <person name="Wortman J.R."/>
            <person name="Bidwell S.L."/>
            <person name="Alsmark U.C.M."/>
            <person name="Besteiro S."/>
            <person name="Sicheritz-Ponten T."/>
            <person name="Noel C.J."/>
            <person name="Dacks J.B."/>
            <person name="Foster P.G."/>
            <person name="Simillion C."/>
            <person name="Van de Peer Y."/>
            <person name="Miranda-Saavedra D."/>
            <person name="Barton G.J."/>
            <person name="Westrop G.D."/>
            <person name="Mueller S."/>
            <person name="Dessi D."/>
            <person name="Fiori P.L."/>
            <person name="Ren Q."/>
            <person name="Paulsen I."/>
            <person name="Zhang H."/>
            <person name="Bastida-Corcuera F.D."/>
            <person name="Simoes-Barbosa A."/>
            <person name="Brown M.T."/>
            <person name="Hayes R.D."/>
            <person name="Mukherjee M."/>
            <person name="Okumura C.Y."/>
            <person name="Schneider R."/>
            <person name="Smith A.J."/>
            <person name="Vanacova S."/>
            <person name="Villalvazo M."/>
            <person name="Haas B.J."/>
            <person name="Pertea M."/>
            <person name="Feldblyum T.V."/>
            <person name="Utterback T.R."/>
            <person name="Shu C.L."/>
            <person name="Osoegawa K."/>
            <person name="de Jong P.J."/>
            <person name="Hrdy I."/>
            <person name="Horvathova L."/>
            <person name="Zubacova Z."/>
            <person name="Dolezal P."/>
            <person name="Malik S.B."/>
            <person name="Logsdon J.M. Jr."/>
            <person name="Henze K."/>
            <person name="Gupta A."/>
            <person name="Wang C.C."/>
            <person name="Dunne R.L."/>
            <person name="Upcroft J.A."/>
            <person name="Upcroft P."/>
            <person name="White O."/>
            <person name="Salzberg S.L."/>
            <person name="Tang P."/>
            <person name="Chiu C.-H."/>
            <person name="Lee Y.-S."/>
            <person name="Embley T.M."/>
            <person name="Coombs G.H."/>
            <person name="Mottram J.C."/>
            <person name="Tachezy J."/>
            <person name="Fraser-Liggett C.M."/>
            <person name="Johnson P.J."/>
        </authorList>
    </citation>
    <scope>NUCLEOTIDE SEQUENCE [LARGE SCALE GENOMIC DNA]</scope>
    <source>
        <strain evidence="2">G3</strain>
    </source>
</reference>
<keyword evidence="3" id="KW-1185">Reference proteome</keyword>
<evidence type="ECO:0000259" key="1">
    <source>
        <dbReference type="Pfam" id="PF04810"/>
    </source>
</evidence>
<dbReference type="GO" id="GO:0000149">
    <property type="term" value="F:SNARE binding"/>
    <property type="evidence" value="ECO:0000318"/>
    <property type="project" value="GO_Central"/>
</dbReference>
<dbReference type="Gene3D" id="2.30.30.380">
    <property type="entry name" value="Zn-finger domain of Sec23/24"/>
    <property type="match status" value="1"/>
</dbReference>
<dbReference type="SUPFAM" id="SSF82919">
    <property type="entry name" value="Zn-finger domain of Sec23/24"/>
    <property type="match status" value="1"/>
</dbReference>
<dbReference type="GO" id="GO:0008270">
    <property type="term" value="F:zinc ion binding"/>
    <property type="evidence" value="ECO:0000318"/>
    <property type="project" value="GO_Central"/>
</dbReference>
<dbReference type="InterPro" id="IPR050550">
    <property type="entry name" value="SEC23_SEC24_subfamily"/>
</dbReference>
<dbReference type="AlphaFoldDB" id="A2ERX3"/>
<sequence>MQATTGFLPLTEEIKKKTPIPLGVAISPTTPGIAAEIDATVEQLIRCSACQGYLSPFCKIENGKWECSICHTQHLYEESEISKAQLANSNYQVNIRKNPEMGQFICIYFSTDFNESDFNRNKQALTGLLRYLPKDARCIIFIGSEQYPIALLVPPQKFECFSLNSENTDDQIAPDAYSVTTTEPNKENTELHVACIAKFSSFNAILGLDLAKFFFTQETIPAAERALAKISRSKDKTPVIKSIELAGTLANAFTPSPLRFISFVDQIPRTPPILEALRKFLVRLDYVVTNYTKCIPDMAKVLQGEIYILSNENPGGQGMNIARSTSAYQLVSRCRGHRCATEWKQAPNHLSEVQEQVIFLPVLISDNQPLALEIVPLPNQPSYVFQLTAKYYISEPDNTAFIFRVMNFEIKSTGKLQEYVSSVNWNVALWFWMHKVFEKYQREAVSALMRGAANVIAEVGDVSEDLKRAVCSTRHLYALGSDPIMKYIGGQLMFTTVPESLNIVPKIIVNNGKKIVLSANGVYEDSPDGTSFSEEAIAYQSKYPIYLPIITPIDKNLAEIDQEYLGILDKLVRSLQN</sequence>
<reference evidence="2" key="1">
    <citation type="submission" date="2006-10" db="EMBL/GenBank/DDBJ databases">
        <authorList>
            <person name="Amadeo P."/>
            <person name="Zhao Q."/>
            <person name="Wortman J."/>
            <person name="Fraser-Liggett C."/>
            <person name="Carlton J."/>
        </authorList>
    </citation>
    <scope>NUCLEOTIDE SEQUENCE</scope>
    <source>
        <strain evidence="2">G3</strain>
    </source>
</reference>
<dbReference type="RefSeq" id="XP_001316791.1">
    <property type="nucleotide sequence ID" value="XM_001316756.1"/>
</dbReference>
<dbReference type="GO" id="GO:0090110">
    <property type="term" value="P:COPII-coated vesicle cargo loading"/>
    <property type="evidence" value="ECO:0000318"/>
    <property type="project" value="GO_Central"/>
</dbReference>
<dbReference type="GO" id="GO:0030127">
    <property type="term" value="C:COPII vesicle coat"/>
    <property type="evidence" value="ECO:0000318"/>
    <property type="project" value="GO_Central"/>
</dbReference>
<proteinExistence type="predicted"/>
<accession>A2ERX3</accession>
<dbReference type="PANTHER" id="PTHR13803">
    <property type="entry name" value="SEC24-RELATED PROTEIN"/>
    <property type="match status" value="1"/>
</dbReference>
<dbReference type="STRING" id="5722.A2ERX3"/>
<name>A2ERX3_TRIV3</name>
<dbReference type="VEuPathDB" id="TrichDB:TVAG_233040"/>
<dbReference type="GO" id="GO:0070971">
    <property type="term" value="C:endoplasmic reticulum exit site"/>
    <property type="evidence" value="ECO:0000318"/>
    <property type="project" value="GO_Central"/>
</dbReference>
<dbReference type="InterPro" id="IPR006895">
    <property type="entry name" value="Znf_Sec23_Sec24"/>
</dbReference>
<dbReference type="GO" id="GO:0006886">
    <property type="term" value="P:intracellular protein transport"/>
    <property type="evidence" value="ECO:0007669"/>
    <property type="project" value="InterPro"/>
</dbReference>
<evidence type="ECO:0000313" key="3">
    <source>
        <dbReference type="Proteomes" id="UP000001542"/>
    </source>
</evidence>
<organism evidence="2 3">
    <name type="scientific">Trichomonas vaginalis (strain ATCC PRA-98 / G3)</name>
    <dbReference type="NCBI Taxonomy" id="412133"/>
    <lineage>
        <taxon>Eukaryota</taxon>
        <taxon>Metamonada</taxon>
        <taxon>Parabasalia</taxon>
        <taxon>Trichomonadida</taxon>
        <taxon>Trichomonadidae</taxon>
        <taxon>Trichomonas</taxon>
    </lineage>
</organism>
<dbReference type="EMBL" id="DS113471">
    <property type="protein sequence ID" value="EAY04568.1"/>
    <property type="molecule type" value="Genomic_DNA"/>
</dbReference>
<feature type="domain" description="Zinc finger Sec23/Sec24-type" evidence="1">
    <location>
        <begin position="45"/>
        <end position="72"/>
    </location>
</feature>
<dbReference type="KEGG" id="tva:4762430"/>
<dbReference type="OrthoDB" id="49016at2759"/>
<evidence type="ECO:0000313" key="2">
    <source>
        <dbReference type="EMBL" id="EAY04568.1"/>
    </source>
</evidence>
<dbReference type="PANTHER" id="PTHR13803:SF39">
    <property type="entry name" value="SECRETORY 24AB, ISOFORM A"/>
    <property type="match status" value="1"/>
</dbReference>